<sequence>MLARINSIFCILLLFKGASSSHNVSQLACSLISQELPEDVYCSGSSEYSDSLASYFSLQEQELSPSCIVRPKTSADVAKTVSIMRGFLKQGGQFAVRGGGHTSFSGAANINYGVTIDLGHLNKVEVSLDRKTVTIGPGARFSQVWQVLDPLKLSITGGRDSDVGVGGYILGGGLSYLGPLLGWACDNVVEYELVLASGKIVTVNQQTHPDLFLALKGGSNNFGIVTSFTMKTYPLGEFWGGFIAYEATAAAQQVDAFSRFMGVEPYDPHAAMIQTYGYTAGVSVISNGLAYTEPVTYPAVFADFVDNATTISNDLRIDTMASFANETDSYQSYNQRQIWYTTTFAHSPKVYSTIYSLWNSSLAGVSDIDGINWYFTLQPTPALNNTNSLGLDPADKRLCIAMITAWYTNAADDNTVHAAVEKLFASIDATTKAAGVYRPFKYLNYADGSQAVIASYGPKNNAYLKSVSQRYDPQGLFQSGVPGGFKLSYS</sequence>
<comment type="similarity">
    <text evidence="1">Belongs to the oxygen-dependent FAD-linked oxidoreductase family.</text>
</comment>
<evidence type="ECO:0000256" key="1">
    <source>
        <dbReference type="ARBA" id="ARBA00005466"/>
    </source>
</evidence>
<dbReference type="GO" id="GO:0071949">
    <property type="term" value="F:FAD binding"/>
    <property type="evidence" value="ECO:0007669"/>
    <property type="project" value="InterPro"/>
</dbReference>
<evidence type="ECO:0000256" key="5">
    <source>
        <dbReference type="SAM" id="SignalP"/>
    </source>
</evidence>
<dbReference type="EMBL" id="ML738586">
    <property type="protein sequence ID" value="KAE8168173.1"/>
    <property type="molecule type" value="Genomic_DNA"/>
</dbReference>
<dbReference type="PANTHER" id="PTHR42973:SF22">
    <property type="entry name" value="FAD-BINDING PCMH-TYPE DOMAIN-CONTAINING PROTEIN-RELATED"/>
    <property type="match status" value="1"/>
</dbReference>
<dbReference type="InterPro" id="IPR050416">
    <property type="entry name" value="FAD-linked_Oxidoreductase"/>
</dbReference>
<dbReference type="InterPro" id="IPR016166">
    <property type="entry name" value="FAD-bd_PCMH"/>
</dbReference>
<keyword evidence="4" id="KW-0560">Oxidoreductase</keyword>
<protein>
    <submittedName>
        <fullName evidence="7">FAD-binding domain-containing protein</fullName>
    </submittedName>
</protein>
<evidence type="ECO:0000256" key="3">
    <source>
        <dbReference type="ARBA" id="ARBA00022827"/>
    </source>
</evidence>
<dbReference type="GO" id="GO:0016491">
    <property type="term" value="F:oxidoreductase activity"/>
    <property type="evidence" value="ECO:0007669"/>
    <property type="project" value="UniProtKB-KW"/>
</dbReference>
<evidence type="ECO:0000256" key="2">
    <source>
        <dbReference type="ARBA" id="ARBA00022630"/>
    </source>
</evidence>
<keyword evidence="3" id="KW-0274">FAD</keyword>
<keyword evidence="8" id="KW-1185">Reference proteome</keyword>
<feature type="chain" id="PRO_5025044415" evidence="5">
    <location>
        <begin position="21"/>
        <end position="490"/>
    </location>
</feature>
<keyword evidence="5" id="KW-0732">Signal</keyword>
<evidence type="ECO:0000313" key="7">
    <source>
        <dbReference type="EMBL" id="KAE8168173.1"/>
    </source>
</evidence>
<dbReference type="Gene3D" id="3.30.465.10">
    <property type="match status" value="1"/>
</dbReference>
<dbReference type="PANTHER" id="PTHR42973">
    <property type="entry name" value="BINDING OXIDOREDUCTASE, PUTATIVE (AFU_ORTHOLOGUE AFUA_1G17690)-RELATED"/>
    <property type="match status" value="1"/>
</dbReference>
<keyword evidence="2" id="KW-0285">Flavoprotein</keyword>
<evidence type="ECO:0000256" key="4">
    <source>
        <dbReference type="ARBA" id="ARBA00023002"/>
    </source>
</evidence>
<dbReference type="SUPFAM" id="SSF56176">
    <property type="entry name" value="FAD-binding/transporter-associated domain-like"/>
    <property type="match status" value="1"/>
</dbReference>
<name>A0A5N6VBG7_ASPTM</name>
<dbReference type="AlphaFoldDB" id="A0A5N6VBG7"/>
<dbReference type="InterPro" id="IPR036318">
    <property type="entry name" value="FAD-bd_PCMH-like_sf"/>
</dbReference>
<evidence type="ECO:0000259" key="6">
    <source>
        <dbReference type="PROSITE" id="PS51387"/>
    </source>
</evidence>
<dbReference type="Pfam" id="PF01565">
    <property type="entry name" value="FAD_binding_4"/>
    <property type="match status" value="1"/>
</dbReference>
<proteinExistence type="inferred from homology"/>
<reference evidence="7 8" key="1">
    <citation type="submission" date="2019-04" db="EMBL/GenBank/DDBJ databases">
        <title>Friends and foes A comparative genomics study of 23 Aspergillus species from section Flavi.</title>
        <authorList>
            <consortium name="DOE Joint Genome Institute"/>
            <person name="Kjaerbolling I."/>
            <person name="Vesth T."/>
            <person name="Frisvad J.C."/>
            <person name="Nybo J.L."/>
            <person name="Theobald S."/>
            <person name="Kildgaard S."/>
            <person name="Isbrandt T."/>
            <person name="Kuo A."/>
            <person name="Sato A."/>
            <person name="Lyhne E.K."/>
            <person name="Kogle M.E."/>
            <person name="Wiebenga A."/>
            <person name="Kun R.S."/>
            <person name="Lubbers R.J."/>
            <person name="Makela M.R."/>
            <person name="Barry K."/>
            <person name="Chovatia M."/>
            <person name="Clum A."/>
            <person name="Daum C."/>
            <person name="Haridas S."/>
            <person name="He G."/>
            <person name="LaButti K."/>
            <person name="Lipzen A."/>
            <person name="Mondo S."/>
            <person name="Riley R."/>
            <person name="Salamov A."/>
            <person name="Simmons B.A."/>
            <person name="Magnuson J.K."/>
            <person name="Henrissat B."/>
            <person name="Mortensen U.H."/>
            <person name="Larsen T.O."/>
            <person name="Devries R.P."/>
            <person name="Grigoriev I.V."/>
            <person name="Machida M."/>
            <person name="Baker S.E."/>
            <person name="Andersen M.R."/>
        </authorList>
    </citation>
    <scope>NUCLEOTIDE SEQUENCE [LARGE SCALE GENOMIC DNA]</scope>
    <source>
        <strain evidence="7 8">CBS 117626</strain>
    </source>
</reference>
<evidence type="ECO:0000313" key="8">
    <source>
        <dbReference type="Proteomes" id="UP000326950"/>
    </source>
</evidence>
<dbReference type="InterPro" id="IPR016169">
    <property type="entry name" value="FAD-bd_PCMH_sub2"/>
</dbReference>
<feature type="signal peptide" evidence="5">
    <location>
        <begin position="1"/>
        <end position="20"/>
    </location>
</feature>
<dbReference type="Proteomes" id="UP000326950">
    <property type="component" value="Unassembled WGS sequence"/>
</dbReference>
<gene>
    <name evidence="7" type="ORF">BDV40DRAFT_94335</name>
</gene>
<dbReference type="OrthoDB" id="2151789at2759"/>
<feature type="domain" description="FAD-binding PCMH-type" evidence="6">
    <location>
        <begin position="61"/>
        <end position="235"/>
    </location>
</feature>
<dbReference type="PROSITE" id="PS51387">
    <property type="entry name" value="FAD_PCMH"/>
    <property type="match status" value="1"/>
</dbReference>
<dbReference type="InterPro" id="IPR006094">
    <property type="entry name" value="Oxid_FAD_bind_N"/>
</dbReference>
<accession>A0A5N6VBG7</accession>
<organism evidence="7 8">
    <name type="scientific">Aspergillus tamarii</name>
    <dbReference type="NCBI Taxonomy" id="41984"/>
    <lineage>
        <taxon>Eukaryota</taxon>
        <taxon>Fungi</taxon>
        <taxon>Dikarya</taxon>
        <taxon>Ascomycota</taxon>
        <taxon>Pezizomycotina</taxon>
        <taxon>Eurotiomycetes</taxon>
        <taxon>Eurotiomycetidae</taxon>
        <taxon>Eurotiales</taxon>
        <taxon>Aspergillaceae</taxon>
        <taxon>Aspergillus</taxon>
        <taxon>Aspergillus subgen. Circumdati</taxon>
    </lineage>
</organism>